<dbReference type="Gene3D" id="1.10.8.60">
    <property type="match status" value="1"/>
</dbReference>
<dbReference type="InterPro" id="IPR025943">
    <property type="entry name" value="Sigma_54_int_dom_ATP-bd_2"/>
</dbReference>
<keyword evidence="11" id="KW-1185">Reference proteome</keyword>
<keyword evidence="4" id="KW-0805">Transcription regulation</keyword>
<evidence type="ECO:0000256" key="2">
    <source>
        <dbReference type="ARBA" id="ARBA00022797"/>
    </source>
</evidence>
<dbReference type="SUPFAM" id="SSF55785">
    <property type="entry name" value="PYP-like sensor domain (PAS domain)"/>
    <property type="match status" value="2"/>
</dbReference>
<dbReference type="PROSITE" id="PS00688">
    <property type="entry name" value="SIGMA54_INTERACT_3"/>
    <property type="match status" value="1"/>
</dbReference>
<evidence type="ECO:0000259" key="9">
    <source>
        <dbReference type="PROSITE" id="PS50112"/>
    </source>
</evidence>
<dbReference type="Pfam" id="PF00158">
    <property type="entry name" value="Sigma54_activat"/>
    <property type="match status" value="1"/>
</dbReference>
<evidence type="ECO:0000256" key="7">
    <source>
        <dbReference type="ARBA" id="ARBA00029500"/>
    </source>
</evidence>
<dbReference type="PANTHER" id="PTHR32071">
    <property type="entry name" value="TRANSCRIPTIONAL REGULATORY PROTEIN"/>
    <property type="match status" value="1"/>
</dbReference>
<keyword evidence="3" id="KW-0067">ATP-binding</keyword>
<comment type="caution">
    <text evidence="10">The sequence shown here is derived from an EMBL/GenBank/DDBJ whole genome shotgun (WGS) entry which is preliminary data.</text>
</comment>
<dbReference type="Pfam" id="PF00989">
    <property type="entry name" value="PAS"/>
    <property type="match status" value="1"/>
</dbReference>
<dbReference type="Gene3D" id="3.30.450.20">
    <property type="entry name" value="PAS domain"/>
    <property type="match status" value="2"/>
</dbReference>
<dbReference type="InterPro" id="IPR013767">
    <property type="entry name" value="PAS_fold"/>
</dbReference>
<organism evidence="10 11">
    <name type="scientific">Caldalkalibacillus uzonensis</name>
    <dbReference type="NCBI Taxonomy" id="353224"/>
    <lineage>
        <taxon>Bacteria</taxon>
        <taxon>Bacillati</taxon>
        <taxon>Bacillota</taxon>
        <taxon>Bacilli</taxon>
        <taxon>Bacillales</taxon>
        <taxon>Bacillaceae</taxon>
        <taxon>Caldalkalibacillus</taxon>
    </lineage>
</organism>
<dbReference type="Gene3D" id="1.10.10.60">
    <property type="entry name" value="Homeodomain-like"/>
    <property type="match status" value="1"/>
</dbReference>
<dbReference type="InterPro" id="IPR035965">
    <property type="entry name" value="PAS-like_dom_sf"/>
</dbReference>
<keyword evidence="1" id="KW-0547">Nucleotide-binding</keyword>
<dbReference type="Pfam" id="PF13426">
    <property type="entry name" value="PAS_9"/>
    <property type="match status" value="1"/>
</dbReference>
<dbReference type="Gene3D" id="3.40.50.300">
    <property type="entry name" value="P-loop containing nucleotide triphosphate hydrolases"/>
    <property type="match status" value="1"/>
</dbReference>
<dbReference type="Pfam" id="PF25601">
    <property type="entry name" value="AAA_lid_14"/>
    <property type="match status" value="1"/>
</dbReference>
<dbReference type="SUPFAM" id="SSF54631">
    <property type="entry name" value="CBS-domain pair"/>
    <property type="match status" value="1"/>
</dbReference>
<accession>A0ABU0CX46</accession>
<dbReference type="SMART" id="SM00382">
    <property type="entry name" value="AAA"/>
    <property type="match status" value="1"/>
</dbReference>
<keyword evidence="2" id="KW-0058">Aromatic hydrocarbons catabolism</keyword>
<dbReference type="InterPro" id="IPR058031">
    <property type="entry name" value="AAA_lid_NorR"/>
</dbReference>
<dbReference type="RefSeq" id="WP_307342898.1">
    <property type="nucleotide sequence ID" value="NZ_JAUSUQ010000018.1"/>
</dbReference>
<keyword evidence="5" id="KW-0238">DNA-binding</keyword>
<evidence type="ECO:0000256" key="6">
    <source>
        <dbReference type="ARBA" id="ARBA00023163"/>
    </source>
</evidence>
<feature type="domain" description="Sigma-54 factor interaction" evidence="8">
    <location>
        <begin position="372"/>
        <end position="601"/>
    </location>
</feature>
<gene>
    <name evidence="10" type="ORF">J2S00_003583</name>
</gene>
<dbReference type="PROSITE" id="PS00676">
    <property type="entry name" value="SIGMA54_INTERACT_2"/>
    <property type="match status" value="1"/>
</dbReference>
<sequence length="691" mass="78570">MFLRVKDAMIRTNFRFYTDDLLVDAAHYFTQHQLKGALVFNDHQQLVGMIDELALINGLAQGGKTIKQVMIPCAHSLYEHALIRDIIDRAESILPVKNDREQVTGFTTRTLLLEKFKEEVQEQLGHLDAIFNSAHNGILSIDERGCITSINPAAEKMAGTTKEKALGRHLNEVVAPSGLLDVVKTGKPHTEKYQVGNRKYITNRTPIFQGGKVVGAVGVFQDISEIEFISQELSSVKNLLYELDTVLESSYDAIMITDERGNIIRTNKALCRILGLKNRPQHYGELVGTCLQSSIISLVKEKEDTVTVIERNHTKNNLLMITGTPVKFKTKIKRVVINIRDITELDNLRRELDETKRYILQLEEEKTQGHKFVAHSAAMKKILESIQQIAKVDSTVLILGESGAGKEEIANLLHRLSPRSRHKFIKINCGAIPEQLLESELFGYEAGAFTGANRKGKEGLFEVAHKGTIFLDEIGELPLQLQVKLLRVLQEKEIIRVGGVKPKKVDVRIVAATNRDLESLVKEGRFRPDLFYRLNVVPIKVPPLRERIEDIPLLVNLFQHKFNEQYNMEKVFSEEAIQVLTQYHWPGNVRELVNVVERLIVTVSSPKIKKKDVQQVLDTFTTENEHNLIHVNGIMPLKEAVDEVEKQLIKKTLKLCNNTRSMARLLQVNQSTIVRKMQKFRDVDWQEMKRG</sequence>
<dbReference type="EMBL" id="JAUSUQ010000018">
    <property type="protein sequence ID" value="MDQ0340743.1"/>
    <property type="molecule type" value="Genomic_DNA"/>
</dbReference>
<name>A0ABU0CX46_9BACI</name>
<evidence type="ECO:0000256" key="1">
    <source>
        <dbReference type="ARBA" id="ARBA00022741"/>
    </source>
</evidence>
<dbReference type="CDD" id="cd00130">
    <property type="entry name" value="PAS"/>
    <property type="match status" value="1"/>
</dbReference>
<dbReference type="Pfam" id="PF18024">
    <property type="entry name" value="HTH_50"/>
    <property type="match status" value="1"/>
</dbReference>
<dbReference type="SUPFAM" id="SSF46689">
    <property type="entry name" value="Homeodomain-like"/>
    <property type="match status" value="1"/>
</dbReference>
<dbReference type="InterPro" id="IPR003593">
    <property type="entry name" value="AAA+_ATPase"/>
</dbReference>
<dbReference type="InterPro" id="IPR002078">
    <property type="entry name" value="Sigma_54_int"/>
</dbReference>
<dbReference type="SMART" id="SM00091">
    <property type="entry name" value="PAS"/>
    <property type="match status" value="2"/>
</dbReference>
<dbReference type="Proteomes" id="UP001232445">
    <property type="component" value="Unassembled WGS sequence"/>
</dbReference>
<evidence type="ECO:0000256" key="5">
    <source>
        <dbReference type="ARBA" id="ARBA00023125"/>
    </source>
</evidence>
<evidence type="ECO:0000313" key="10">
    <source>
        <dbReference type="EMBL" id="MDQ0340743.1"/>
    </source>
</evidence>
<feature type="domain" description="PAS" evidence="9">
    <location>
        <begin position="239"/>
        <end position="276"/>
    </location>
</feature>
<evidence type="ECO:0000256" key="4">
    <source>
        <dbReference type="ARBA" id="ARBA00023015"/>
    </source>
</evidence>
<evidence type="ECO:0000259" key="8">
    <source>
        <dbReference type="PROSITE" id="PS50045"/>
    </source>
</evidence>
<dbReference type="PROSITE" id="PS00675">
    <property type="entry name" value="SIGMA54_INTERACT_1"/>
    <property type="match status" value="1"/>
</dbReference>
<protein>
    <recommendedName>
        <fullName evidence="7">HTH-type transcriptional regulatory protein TyrR</fullName>
    </recommendedName>
</protein>
<proteinExistence type="predicted"/>
<dbReference type="InterPro" id="IPR025944">
    <property type="entry name" value="Sigma_54_int_dom_CS"/>
</dbReference>
<dbReference type="CDD" id="cd00009">
    <property type="entry name" value="AAA"/>
    <property type="match status" value="1"/>
</dbReference>
<dbReference type="InterPro" id="IPR000014">
    <property type="entry name" value="PAS"/>
</dbReference>
<keyword evidence="6" id="KW-0804">Transcription</keyword>
<dbReference type="NCBIfam" id="TIGR00229">
    <property type="entry name" value="sensory_box"/>
    <property type="match status" value="2"/>
</dbReference>
<evidence type="ECO:0000256" key="3">
    <source>
        <dbReference type="ARBA" id="ARBA00022840"/>
    </source>
</evidence>
<dbReference type="InterPro" id="IPR046342">
    <property type="entry name" value="CBS_dom_sf"/>
</dbReference>
<dbReference type="InterPro" id="IPR027417">
    <property type="entry name" value="P-loop_NTPase"/>
</dbReference>
<reference evidence="10 11" key="1">
    <citation type="submission" date="2023-07" db="EMBL/GenBank/DDBJ databases">
        <title>Genomic Encyclopedia of Type Strains, Phase IV (KMG-IV): sequencing the most valuable type-strain genomes for metagenomic binning, comparative biology and taxonomic classification.</title>
        <authorList>
            <person name="Goeker M."/>
        </authorList>
    </citation>
    <scope>NUCLEOTIDE SEQUENCE [LARGE SCALE GENOMIC DNA]</scope>
    <source>
        <strain evidence="10 11">DSM 17740</strain>
    </source>
</reference>
<feature type="domain" description="PAS" evidence="9">
    <location>
        <begin position="123"/>
        <end position="177"/>
    </location>
</feature>
<dbReference type="Gene3D" id="3.10.580.10">
    <property type="entry name" value="CBS-domain"/>
    <property type="match status" value="1"/>
</dbReference>
<dbReference type="PROSITE" id="PS50045">
    <property type="entry name" value="SIGMA54_INTERACT_4"/>
    <property type="match status" value="1"/>
</dbReference>
<dbReference type="SUPFAM" id="SSF52540">
    <property type="entry name" value="P-loop containing nucleoside triphosphate hydrolases"/>
    <property type="match status" value="1"/>
</dbReference>
<dbReference type="InterPro" id="IPR030828">
    <property type="entry name" value="HTH_TyrR"/>
</dbReference>
<dbReference type="PROSITE" id="PS50112">
    <property type="entry name" value="PAS"/>
    <property type="match status" value="2"/>
</dbReference>
<dbReference type="InterPro" id="IPR009057">
    <property type="entry name" value="Homeodomain-like_sf"/>
</dbReference>
<dbReference type="InterPro" id="IPR025662">
    <property type="entry name" value="Sigma_54_int_dom_ATP-bd_1"/>
</dbReference>
<evidence type="ECO:0000313" key="11">
    <source>
        <dbReference type="Proteomes" id="UP001232445"/>
    </source>
</evidence>